<keyword evidence="2" id="KW-1185">Reference proteome</keyword>
<evidence type="ECO:0000313" key="2">
    <source>
        <dbReference type="Proteomes" id="UP000626220"/>
    </source>
</evidence>
<dbReference type="AlphaFoldDB" id="A0A8J3M5G0"/>
<dbReference type="Proteomes" id="UP000626220">
    <property type="component" value="Unassembled WGS sequence"/>
</dbReference>
<dbReference type="SUPFAM" id="SSF158837">
    <property type="entry name" value="AGR C 984p-like"/>
    <property type="match status" value="1"/>
</dbReference>
<evidence type="ECO:0000313" key="1">
    <source>
        <dbReference type="EMBL" id="GHF36320.1"/>
    </source>
</evidence>
<reference evidence="1" key="1">
    <citation type="journal article" date="2014" name="Int. J. Syst. Evol. Microbiol.">
        <title>Complete genome sequence of Corynebacterium casei LMG S-19264T (=DSM 44701T), isolated from a smear-ripened cheese.</title>
        <authorList>
            <consortium name="US DOE Joint Genome Institute (JGI-PGF)"/>
            <person name="Walter F."/>
            <person name="Albersmeier A."/>
            <person name="Kalinowski J."/>
            <person name="Ruckert C."/>
        </authorList>
    </citation>
    <scope>NUCLEOTIDE SEQUENCE</scope>
    <source>
        <strain evidence="1">KCTC 42650</strain>
    </source>
</reference>
<proteinExistence type="predicted"/>
<dbReference type="Pfam" id="PF06748">
    <property type="entry name" value="DUF1217"/>
    <property type="match status" value="1"/>
</dbReference>
<organism evidence="1 2">
    <name type="scientific">Seohaeicola zhoushanensis</name>
    <dbReference type="NCBI Taxonomy" id="1569283"/>
    <lineage>
        <taxon>Bacteria</taxon>
        <taxon>Pseudomonadati</taxon>
        <taxon>Pseudomonadota</taxon>
        <taxon>Alphaproteobacteria</taxon>
        <taxon>Rhodobacterales</taxon>
        <taxon>Roseobacteraceae</taxon>
        <taxon>Seohaeicola</taxon>
    </lineage>
</organism>
<name>A0A8J3M5G0_9RHOB</name>
<comment type="caution">
    <text evidence="1">The sequence shown here is derived from an EMBL/GenBank/DDBJ whole genome shotgun (WGS) entry which is preliminary data.</text>
</comment>
<protein>
    <recommendedName>
        <fullName evidence="3">DUF1217 domain-containing protein</fullName>
    </recommendedName>
</protein>
<gene>
    <name evidence="1" type="ORF">GCM10017056_05180</name>
</gene>
<dbReference type="EMBL" id="BNCJ01000001">
    <property type="protein sequence ID" value="GHF36320.1"/>
    <property type="molecule type" value="Genomic_DNA"/>
</dbReference>
<sequence>MISISGMSSFLALKLADRTEDFQKEQIRNSFQHSRAIEIFKERISDVETVDQLVEDNDLYTFVMRAFDLEDQIFGKALVKKALKSDKDDRESLINRLTDPRMREMFDVLGFTENGTKNLNTILTGWQTRLVERYIDTQFVNGLAEQNETVGAALQFRRKAADIESPFDILKDTDLSKFVRTVLGLPAESAQMDIDRQATFLEARLDFDKLQDPAEVEAMITRFSIVSDALNSTAALNNVVVQMMSSAVSAGSGDSFTPITIDITSISLMRSTY</sequence>
<dbReference type="InterPro" id="IPR010626">
    <property type="entry name" value="DUF1217"/>
</dbReference>
<dbReference type="Gene3D" id="1.10.3700.10">
    <property type="entry name" value="AGR C 984p-like"/>
    <property type="match status" value="1"/>
</dbReference>
<accession>A0A8J3M5G0</accession>
<dbReference type="RefSeq" id="WP_189678470.1">
    <property type="nucleotide sequence ID" value="NZ_BNCJ01000001.1"/>
</dbReference>
<evidence type="ECO:0008006" key="3">
    <source>
        <dbReference type="Google" id="ProtNLM"/>
    </source>
</evidence>
<reference evidence="1" key="2">
    <citation type="submission" date="2020-09" db="EMBL/GenBank/DDBJ databases">
        <authorList>
            <person name="Sun Q."/>
            <person name="Kim S."/>
        </authorList>
    </citation>
    <scope>NUCLEOTIDE SEQUENCE</scope>
    <source>
        <strain evidence="1">KCTC 42650</strain>
    </source>
</reference>
<dbReference type="InterPro" id="IPR023157">
    <property type="entry name" value="AGR-C-984p-like_sf"/>
</dbReference>